<keyword evidence="3" id="KW-0067">ATP-binding</keyword>
<organism evidence="7 8">
    <name type="scientific">Beauveria bassiana</name>
    <name type="common">White muscardine disease fungus</name>
    <name type="synonym">Tritirachium shiotae</name>
    <dbReference type="NCBI Taxonomy" id="176275"/>
    <lineage>
        <taxon>Eukaryota</taxon>
        <taxon>Fungi</taxon>
        <taxon>Dikarya</taxon>
        <taxon>Ascomycota</taxon>
        <taxon>Pezizomycotina</taxon>
        <taxon>Sordariomycetes</taxon>
        <taxon>Hypocreomycetidae</taxon>
        <taxon>Hypocreales</taxon>
        <taxon>Cordycipitaceae</taxon>
        <taxon>Beauveria</taxon>
    </lineage>
</organism>
<dbReference type="EC" id="2.7.11.22" evidence="1"/>
<dbReference type="GO" id="GO:0000307">
    <property type="term" value="C:cyclin-dependent protein kinase holoenzyme complex"/>
    <property type="evidence" value="ECO:0007669"/>
    <property type="project" value="TreeGrafter"/>
</dbReference>
<dbReference type="GO" id="GO:0010468">
    <property type="term" value="P:regulation of gene expression"/>
    <property type="evidence" value="ECO:0007669"/>
    <property type="project" value="TreeGrafter"/>
</dbReference>
<dbReference type="Proteomes" id="UP000235728">
    <property type="component" value="Unassembled WGS sequence"/>
</dbReference>
<dbReference type="Gene3D" id="1.10.510.10">
    <property type="entry name" value="Transferase(Phosphotransferase) domain 1"/>
    <property type="match status" value="1"/>
</dbReference>
<proteinExistence type="predicted"/>
<feature type="domain" description="Protein kinase" evidence="6">
    <location>
        <begin position="89"/>
        <end position="393"/>
    </location>
</feature>
<dbReference type="GO" id="GO:0005737">
    <property type="term" value="C:cytoplasm"/>
    <property type="evidence" value="ECO:0007669"/>
    <property type="project" value="TreeGrafter"/>
</dbReference>
<dbReference type="Pfam" id="PF00069">
    <property type="entry name" value="Pkinase"/>
    <property type="match status" value="1"/>
</dbReference>
<dbReference type="GO" id="GO:0007165">
    <property type="term" value="P:signal transduction"/>
    <property type="evidence" value="ECO:0007669"/>
    <property type="project" value="TreeGrafter"/>
</dbReference>
<keyword evidence="7" id="KW-0418">Kinase</keyword>
<dbReference type="GO" id="GO:0005634">
    <property type="term" value="C:nucleus"/>
    <property type="evidence" value="ECO:0007669"/>
    <property type="project" value="TreeGrafter"/>
</dbReference>
<evidence type="ECO:0000313" key="7">
    <source>
        <dbReference type="EMBL" id="PMB73643.1"/>
    </source>
</evidence>
<dbReference type="PANTHER" id="PTHR24056">
    <property type="entry name" value="CELL DIVISION PROTEIN KINASE"/>
    <property type="match status" value="1"/>
</dbReference>
<comment type="caution">
    <text evidence="7">The sequence shown here is derived from an EMBL/GenBank/DDBJ whole genome shotgun (WGS) entry which is preliminary data.</text>
</comment>
<evidence type="ECO:0000256" key="4">
    <source>
        <dbReference type="ARBA" id="ARBA00047811"/>
    </source>
</evidence>
<evidence type="ECO:0000256" key="3">
    <source>
        <dbReference type="ARBA" id="ARBA00022840"/>
    </source>
</evidence>
<name>A0A2N6P2A3_BEABA</name>
<dbReference type="GO" id="GO:0005524">
    <property type="term" value="F:ATP binding"/>
    <property type="evidence" value="ECO:0007669"/>
    <property type="project" value="UniProtKB-KW"/>
</dbReference>
<evidence type="ECO:0000256" key="5">
    <source>
        <dbReference type="ARBA" id="ARBA00048367"/>
    </source>
</evidence>
<accession>A0A2N6P2A3</accession>
<dbReference type="PROSITE" id="PS50011">
    <property type="entry name" value="PROTEIN_KINASE_DOM"/>
    <property type="match status" value="1"/>
</dbReference>
<evidence type="ECO:0000259" key="6">
    <source>
        <dbReference type="PROSITE" id="PS50011"/>
    </source>
</evidence>
<dbReference type="InterPro" id="IPR050108">
    <property type="entry name" value="CDK"/>
</dbReference>
<keyword evidence="2" id="KW-0547">Nucleotide-binding</keyword>
<dbReference type="OMA" id="FELWTVF"/>
<gene>
    <name evidence="7" type="primary">csk1</name>
    <name evidence="7" type="ORF">BM221_001066</name>
</gene>
<dbReference type="GO" id="GO:0030332">
    <property type="term" value="F:cyclin binding"/>
    <property type="evidence" value="ECO:0007669"/>
    <property type="project" value="TreeGrafter"/>
</dbReference>
<keyword evidence="7" id="KW-0808">Transferase</keyword>
<evidence type="ECO:0000256" key="2">
    <source>
        <dbReference type="ARBA" id="ARBA00022741"/>
    </source>
</evidence>
<dbReference type="InterPro" id="IPR011009">
    <property type="entry name" value="Kinase-like_dom_sf"/>
</dbReference>
<dbReference type="GO" id="GO:0000082">
    <property type="term" value="P:G1/S transition of mitotic cell cycle"/>
    <property type="evidence" value="ECO:0007669"/>
    <property type="project" value="TreeGrafter"/>
</dbReference>
<sequence>MTTTHHDWHSTVSATDRYGTVRSIQEALPDGSMSTAMAIEQAAYTDSASRDDYTVACQAAIAASAPASAAAAAAGDASAAPGDTRIGPFSNCTPIADGVTSTVYRSADGATALKVITVHHPLPPHDSQREIRILRLLRPPCIPLLSTFRDQSQQQVLAFPYKPLTLDALLLSAAPHGVTLPRTHLKAIFADVVRALAHIHELGIIHRDVKPSAVLLDAPGGPAHLSDFGTAWHPTLSAAAEPATAKILDIGTGPYRAPEVLFVNKAYGAEVDVWALGVMLAECLSTPARPPFESRAVSEDGNQLGLILSIFKTMGTPTPETWPEAREFQVSPFEMWTVFPQSSWREILPDVEPDWLEMIESTVRFSKRATAKETGSVEQVLARRAALVRHALVRRDDAVANGALGLALERADNVALKHLQAIYNVAVGKGNDALCRHDPALPLAIRHGYAIQARDGHAFNGVAGGYLDDNRGLRLIHLVAGRHLARRLGDADLQLLLVHGGRLLRIRPLLHLVQVVADNQRRVVLGRPRLDSDARLLGPAVNIPGTKQAGGVLEN</sequence>
<evidence type="ECO:0000313" key="8">
    <source>
        <dbReference type="Proteomes" id="UP000235728"/>
    </source>
</evidence>
<dbReference type="GO" id="GO:0010389">
    <property type="term" value="P:regulation of G2/M transition of mitotic cell cycle"/>
    <property type="evidence" value="ECO:0007669"/>
    <property type="project" value="TreeGrafter"/>
</dbReference>
<comment type="catalytic activity">
    <reaction evidence="4">
        <text>L-threonyl-[protein] + ATP = O-phospho-L-threonyl-[protein] + ADP + H(+)</text>
        <dbReference type="Rhea" id="RHEA:46608"/>
        <dbReference type="Rhea" id="RHEA-COMP:11060"/>
        <dbReference type="Rhea" id="RHEA-COMP:11605"/>
        <dbReference type="ChEBI" id="CHEBI:15378"/>
        <dbReference type="ChEBI" id="CHEBI:30013"/>
        <dbReference type="ChEBI" id="CHEBI:30616"/>
        <dbReference type="ChEBI" id="CHEBI:61977"/>
        <dbReference type="ChEBI" id="CHEBI:456216"/>
        <dbReference type="EC" id="2.7.11.22"/>
    </reaction>
</comment>
<dbReference type="AlphaFoldDB" id="A0A2N6P2A3"/>
<dbReference type="EMBL" id="MRVG01000001">
    <property type="protein sequence ID" value="PMB73643.1"/>
    <property type="molecule type" value="Genomic_DNA"/>
</dbReference>
<dbReference type="SUPFAM" id="SSF56112">
    <property type="entry name" value="Protein kinase-like (PK-like)"/>
    <property type="match status" value="1"/>
</dbReference>
<evidence type="ECO:0000256" key="1">
    <source>
        <dbReference type="ARBA" id="ARBA00012425"/>
    </source>
</evidence>
<dbReference type="GO" id="GO:0004693">
    <property type="term" value="F:cyclin-dependent protein serine/threonine kinase activity"/>
    <property type="evidence" value="ECO:0007669"/>
    <property type="project" value="UniProtKB-EC"/>
</dbReference>
<dbReference type="InterPro" id="IPR000719">
    <property type="entry name" value="Prot_kinase_dom"/>
</dbReference>
<comment type="catalytic activity">
    <reaction evidence="5">
        <text>L-seryl-[protein] + ATP = O-phospho-L-seryl-[protein] + ADP + H(+)</text>
        <dbReference type="Rhea" id="RHEA:17989"/>
        <dbReference type="Rhea" id="RHEA-COMP:9863"/>
        <dbReference type="Rhea" id="RHEA-COMP:11604"/>
        <dbReference type="ChEBI" id="CHEBI:15378"/>
        <dbReference type="ChEBI" id="CHEBI:29999"/>
        <dbReference type="ChEBI" id="CHEBI:30616"/>
        <dbReference type="ChEBI" id="CHEBI:83421"/>
        <dbReference type="ChEBI" id="CHEBI:456216"/>
        <dbReference type="EC" id="2.7.11.22"/>
    </reaction>
</comment>
<reference evidence="7 8" key="1">
    <citation type="journal article" date="2016" name="Appl. Microbiol. Biotechnol.">
        <title>Characterization of T-DNA insertion mutants with decreased virulence in the entomopathogenic fungus Beauveria bassiana JEF-007.</title>
        <authorList>
            <person name="Kim S."/>
            <person name="Lee S.J."/>
            <person name="Nai Y.S."/>
            <person name="Yu J.S."/>
            <person name="Lee M.R."/>
            <person name="Yang Y.T."/>
            <person name="Kim J.S."/>
        </authorList>
    </citation>
    <scope>NUCLEOTIDE SEQUENCE [LARGE SCALE GENOMIC DNA]</scope>
    <source>
        <strain evidence="7 8">JEF-007</strain>
    </source>
</reference>
<dbReference type="PANTHER" id="PTHR24056:SF576">
    <property type="entry name" value="SERINE_THREONINE-PROTEIN KINASE CSK1"/>
    <property type="match status" value="1"/>
</dbReference>
<protein>
    <recommendedName>
        <fullName evidence="1">cyclin-dependent kinase</fullName>
        <ecNumber evidence="1">2.7.11.22</ecNumber>
    </recommendedName>
</protein>